<evidence type="ECO:0008006" key="3">
    <source>
        <dbReference type="Google" id="ProtNLM"/>
    </source>
</evidence>
<protein>
    <recommendedName>
        <fullName evidence="3">DUF541 domain-containing protein</fullName>
    </recommendedName>
</protein>
<evidence type="ECO:0000313" key="1">
    <source>
        <dbReference type="EMBL" id="OHA03517.1"/>
    </source>
</evidence>
<dbReference type="PANTHER" id="PTHR34387">
    <property type="entry name" value="SLR1258 PROTEIN"/>
    <property type="match status" value="1"/>
</dbReference>
<reference evidence="1 2" key="1">
    <citation type="journal article" date="2016" name="Nat. Commun.">
        <title>Thousands of microbial genomes shed light on interconnected biogeochemical processes in an aquifer system.</title>
        <authorList>
            <person name="Anantharaman K."/>
            <person name="Brown C.T."/>
            <person name="Hug L.A."/>
            <person name="Sharon I."/>
            <person name="Castelle C.J."/>
            <person name="Probst A.J."/>
            <person name="Thomas B.C."/>
            <person name="Singh A."/>
            <person name="Wilkins M.J."/>
            <person name="Karaoz U."/>
            <person name="Brodie E.L."/>
            <person name="Williams K.H."/>
            <person name="Hubbard S.S."/>
            <person name="Banfield J.F."/>
        </authorList>
    </citation>
    <scope>NUCLEOTIDE SEQUENCE [LARGE SCALE GENOMIC DNA]</scope>
</reference>
<dbReference type="InterPro" id="IPR007497">
    <property type="entry name" value="SIMPL/DUF541"/>
</dbReference>
<dbReference type="AlphaFoldDB" id="A0A1G2KVP8"/>
<dbReference type="Pfam" id="PF04402">
    <property type="entry name" value="SIMPL"/>
    <property type="match status" value="1"/>
</dbReference>
<dbReference type="Gene3D" id="3.30.70.2970">
    <property type="entry name" value="Protein of unknown function (DUF541), domain 2"/>
    <property type="match status" value="1"/>
</dbReference>
<accession>A0A1G2KVP8</accession>
<dbReference type="GO" id="GO:0006974">
    <property type="term" value="P:DNA damage response"/>
    <property type="evidence" value="ECO:0007669"/>
    <property type="project" value="TreeGrafter"/>
</dbReference>
<organism evidence="1 2">
    <name type="scientific">Candidatus Sungbacteria bacterium RIFCSPHIGHO2_02_FULL_53_17</name>
    <dbReference type="NCBI Taxonomy" id="1802275"/>
    <lineage>
        <taxon>Bacteria</taxon>
        <taxon>Candidatus Sungiibacteriota</taxon>
    </lineage>
</organism>
<dbReference type="Proteomes" id="UP000177177">
    <property type="component" value="Unassembled WGS sequence"/>
</dbReference>
<evidence type="ECO:0000313" key="2">
    <source>
        <dbReference type="Proteomes" id="UP000177177"/>
    </source>
</evidence>
<dbReference type="PANTHER" id="PTHR34387:SF1">
    <property type="entry name" value="PERIPLASMIC IMMUNOGENIC PROTEIN"/>
    <property type="match status" value="1"/>
</dbReference>
<comment type="caution">
    <text evidence="1">The sequence shown here is derived from an EMBL/GenBank/DDBJ whole genome shotgun (WGS) entry which is preliminary data.</text>
</comment>
<dbReference type="InterPro" id="IPR052022">
    <property type="entry name" value="26kDa_periplasmic_antigen"/>
</dbReference>
<dbReference type="Gene3D" id="3.30.110.170">
    <property type="entry name" value="Protein of unknown function (DUF541), domain 1"/>
    <property type="match status" value="1"/>
</dbReference>
<gene>
    <name evidence="1" type="ORF">A3C92_03495</name>
</gene>
<name>A0A1G2KVP8_9BACT</name>
<sequence>MRYHHDDYEPIYYRSKYFSMFFSNDMSPQMKGRAQMLGMLLLAGLVLSSFAFAISYAVDAWDTAANRVAPRQFSVTGEGKVAVKPDLAVVTAGVVTQAAKIGETQADNAKKSNAVLAFIKQQGVQEKDIKTIGYTISPRYEYYNSPPCVSFPCPPQRPPEITGYEVRHTMEIKIRDFTKTDAILDGVVAAGANEVGSVSFTVDDPEKPRADARAEAIANAEEKARVLARSLGVRLGRATGFFENGGGYPMPMYAIDGKGGGFGGAMEAPSRAPEIAPGQQEIQSLVTITYEFR</sequence>
<proteinExistence type="predicted"/>
<dbReference type="EMBL" id="MHQN01000017">
    <property type="protein sequence ID" value="OHA03517.1"/>
    <property type="molecule type" value="Genomic_DNA"/>
</dbReference>